<evidence type="ECO:0000256" key="5">
    <source>
        <dbReference type="ARBA" id="ARBA00022840"/>
    </source>
</evidence>
<dbReference type="Pfam" id="PF00117">
    <property type="entry name" value="GATase"/>
    <property type="match status" value="1"/>
</dbReference>
<dbReference type="EC" id="6.3.5.5" evidence="8"/>
<evidence type="ECO:0000256" key="8">
    <source>
        <dbReference type="HAMAP-Rule" id="MF_01209"/>
    </source>
</evidence>
<keyword evidence="8" id="KW-0665">Pyrimidine biosynthesis</keyword>
<name>A0ABX8Z0Y0_9BACT</name>
<comment type="pathway">
    <text evidence="8">Pyrimidine metabolism; UMP biosynthesis via de novo pathway; (S)-dihydroorotate from bicarbonate: step 1/3.</text>
</comment>
<feature type="binding site" evidence="8">
    <location>
        <position position="291"/>
    </location>
    <ligand>
        <name>L-glutamine</name>
        <dbReference type="ChEBI" id="CHEBI:58359"/>
    </ligand>
</feature>
<evidence type="ECO:0000313" key="10">
    <source>
        <dbReference type="EMBL" id="QZA59294.1"/>
    </source>
</evidence>
<dbReference type="InterPro" id="IPR006274">
    <property type="entry name" value="CarbamoylP_synth_ssu"/>
</dbReference>
<evidence type="ECO:0000256" key="6">
    <source>
        <dbReference type="ARBA" id="ARBA00022962"/>
    </source>
</evidence>
<feature type="active site" description="Nucleophile" evidence="8">
    <location>
        <position position="247"/>
    </location>
</feature>
<feature type="binding site" evidence="8">
    <location>
        <position position="219"/>
    </location>
    <ligand>
        <name>L-glutamine</name>
        <dbReference type="ChEBI" id="CHEBI:58359"/>
    </ligand>
</feature>
<dbReference type="InterPro" id="IPR017926">
    <property type="entry name" value="GATASE"/>
</dbReference>
<keyword evidence="6 8" id="KW-0315">Glutamine amidotransferase</keyword>
<feature type="binding site" evidence="8">
    <location>
        <position position="289"/>
    </location>
    <ligand>
        <name>L-glutamine</name>
        <dbReference type="ChEBI" id="CHEBI:58359"/>
    </ligand>
</feature>
<dbReference type="PANTHER" id="PTHR43418:SF7">
    <property type="entry name" value="CARBAMOYL-PHOSPHATE SYNTHASE SMALL CHAIN"/>
    <property type="match status" value="1"/>
</dbReference>
<comment type="function">
    <text evidence="8">Small subunit of the glutamine-dependent carbamoyl phosphate synthetase (CPSase). CPSase catalyzes the formation of carbamoyl phosphate from the ammonia moiety of glutamine, carbonate, and phosphate donated by ATP, constituting the first step of 2 biosynthetic pathways, one leading to arginine and/or urea and the other to pyrimidine nucleotides. The small subunit (glutamine amidotransferase) binds and cleaves glutamine to supply the large subunit with the substrate ammonia.</text>
</comment>
<dbReference type="SUPFAM" id="SSF52021">
    <property type="entry name" value="Carbamoyl phosphate synthetase, small subunit N-terminal domain"/>
    <property type="match status" value="1"/>
</dbReference>
<dbReference type="EMBL" id="CP075585">
    <property type="protein sequence ID" value="QZA59294.1"/>
    <property type="molecule type" value="Genomic_DNA"/>
</dbReference>
<keyword evidence="8" id="KW-0028">Amino-acid biosynthesis</keyword>
<dbReference type="SMART" id="SM01097">
    <property type="entry name" value="CPSase_sm_chain"/>
    <property type="match status" value="1"/>
</dbReference>
<evidence type="ECO:0000256" key="2">
    <source>
        <dbReference type="ARBA" id="ARBA00007800"/>
    </source>
</evidence>
<dbReference type="GO" id="GO:0004088">
    <property type="term" value="F:carbamoyl-phosphate synthase (glutamine-hydrolyzing) activity"/>
    <property type="evidence" value="ECO:0007669"/>
    <property type="project" value="UniProtKB-EC"/>
</dbReference>
<dbReference type="Gene3D" id="3.50.30.20">
    <property type="entry name" value="Carbamoyl-phosphate synthase small subunit, N-terminal domain"/>
    <property type="match status" value="1"/>
</dbReference>
<protein>
    <recommendedName>
        <fullName evidence="8">Carbamoyl phosphate synthase small chain</fullName>
        <ecNumber evidence="8">6.3.5.5</ecNumber>
    </recommendedName>
    <alternativeName>
        <fullName evidence="8">Carbamoyl phosphate synthetase glutamine chain</fullName>
    </alternativeName>
</protein>
<dbReference type="InterPro" id="IPR002474">
    <property type="entry name" value="CarbamoylP_synth_ssu_N"/>
</dbReference>
<feature type="active site" evidence="8">
    <location>
        <position position="331"/>
    </location>
</feature>
<dbReference type="Gene3D" id="3.40.50.880">
    <property type="match status" value="1"/>
</dbReference>
<comment type="catalytic activity">
    <reaction evidence="7 8">
        <text>hydrogencarbonate + L-glutamine + 2 ATP + H2O = carbamoyl phosphate + L-glutamate + 2 ADP + phosphate + 2 H(+)</text>
        <dbReference type="Rhea" id="RHEA:18633"/>
        <dbReference type="ChEBI" id="CHEBI:15377"/>
        <dbReference type="ChEBI" id="CHEBI:15378"/>
        <dbReference type="ChEBI" id="CHEBI:17544"/>
        <dbReference type="ChEBI" id="CHEBI:29985"/>
        <dbReference type="ChEBI" id="CHEBI:30616"/>
        <dbReference type="ChEBI" id="CHEBI:43474"/>
        <dbReference type="ChEBI" id="CHEBI:58228"/>
        <dbReference type="ChEBI" id="CHEBI:58359"/>
        <dbReference type="ChEBI" id="CHEBI:456216"/>
        <dbReference type="EC" id="6.3.5.5"/>
    </reaction>
</comment>
<dbReference type="PRINTS" id="PR00099">
    <property type="entry name" value="CPSGATASE"/>
</dbReference>
<dbReference type="NCBIfam" id="NF009475">
    <property type="entry name" value="PRK12838.1"/>
    <property type="match status" value="1"/>
</dbReference>
<evidence type="ECO:0000256" key="7">
    <source>
        <dbReference type="ARBA" id="ARBA00048816"/>
    </source>
</evidence>
<evidence type="ECO:0000256" key="4">
    <source>
        <dbReference type="ARBA" id="ARBA00022741"/>
    </source>
</evidence>
<comment type="catalytic activity">
    <reaction evidence="8">
        <text>L-glutamine + H2O = L-glutamate + NH4(+)</text>
        <dbReference type="Rhea" id="RHEA:15889"/>
        <dbReference type="ChEBI" id="CHEBI:15377"/>
        <dbReference type="ChEBI" id="CHEBI:28938"/>
        <dbReference type="ChEBI" id="CHEBI:29985"/>
        <dbReference type="ChEBI" id="CHEBI:58359"/>
    </reaction>
</comment>
<organism evidence="10 11">
    <name type="scientific">Candidatus Rhabdochlamydia porcellionis</name>
    <dbReference type="NCBI Taxonomy" id="225148"/>
    <lineage>
        <taxon>Bacteria</taxon>
        <taxon>Pseudomonadati</taxon>
        <taxon>Chlamydiota</taxon>
        <taxon>Chlamydiia</taxon>
        <taxon>Parachlamydiales</taxon>
        <taxon>Candidatus Rhabdochlamydiaceae</taxon>
        <taxon>Candidatus Rhabdochlamydia</taxon>
    </lineage>
</organism>
<comment type="similarity">
    <text evidence="2 8">Belongs to the CarA family.</text>
</comment>
<feature type="binding site" evidence="8">
    <location>
        <position position="251"/>
    </location>
    <ligand>
        <name>L-glutamine</name>
        <dbReference type="ChEBI" id="CHEBI:58359"/>
    </ligand>
</feature>
<comment type="pathway">
    <text evidence="1 8">Amino-acid biosynthesis; L-arginine biosynthesis; carbamoyl phosphate from bicarbonate: step 1/1.</text>
</comment>
<feature type="domain" description="Carbamoyl-phosphate synthase small subunit N-terminal" evidence="9">
    <location>
        <begin position="7"/>
        <end position="139"/>
    </location>
</feature>
<comment type="subunit">
    <text evidence="8">Composed of two chains; the small (or glutamine) chain promotes the hydrolysis of glutamine to ammonia, which is used by the large (or ammonia) chain to synthesize carbamoyl phosphate. Tetramer of heterodimers (alpha,beta)4.</text>
</comment>
<dbReference type="InterPro" id="IPR029062">
    <property type="entry name" value="Class_I_gatase-like"/>
</dbReference>
<dbReference type="RefSeq" id="WP_198424173.1">
    <property type="nucleotide sequence ID" value="NZ_CP075585.1"/>
</dbReference>
<dbReference type="InterPro" id="IPR036480">
    <property type="entry name" value="CarbP_synth_ssu_N_sf"/>
</dbReference>
<reference evidence="10 11" key="1">
    <citation type="submission" date="2020-01" db="EMBL/GenBank/DDBJ databases">
        <authorList>
            <person name="Sixt B."/>
            <person name="Schulz F."/>
            <person name="Kostanjsek R."/>
            <person name="Koestlbacher S."/>
            <person name="Collingro A."/>
            <person name="Toenshoff E."/>
            <person name="Horn M."/>
        </authorList>
    </citation>
    <scope>NUCLEOTIDE SEQUENCE [LARGE SCALE GENOMIC DNA]</scope>
    <source>
        <strain evidence="10 11">15C</strain>
    </source>
</reference>
<gene>
    <name evidence="8" type="primary">carA</name>
    <name evidence="10" type="ORF">RHAB15C_0001180</name>
</gene>
<feature type="binding site" evidence="8">
    <location>
        <position position="248"/>
    </location>
    <ligand>
        <name>L-glutamine</name>
        <dbReference type="ChEBI" id="CHEBI:58359"/>
    </ligand>
</feature>
<feature type="region of interest" description="CPSase" evidence="8">
    <location>
        <begin position="1"/>
        <end position="173"/>
    </location>
</feature>
<feature type="active site" evidence="8">
    <location>
        <position position="333"/>
    </location>
</feature>
<dbReference type="HAMAP" id="MF_01209">
    <property type="entry name" value="CPSase_S_chain"/>
    <property type="match status" value="1"/>
</dbReference>
<sequence length="352" mass="39499">MSFLKLVPAQLVLQNGMTYQGHTPKWFKETVLGEIVFTTGMTGYVESLTDPSYAGQILNFTFPLIGNYGVPDSSLWESVKIHAKGVIINQICPFYSHYQAKTSLAQWLYTQKVPFLSGIDTRALTKSIRTEGSMLGAITQKDKKTVSFINPYTSSLVKEVSCSTLKKYGEGKKTIILVDCGMKQSILRCLLHFPIQIKRVPFDYNYLDQEYDGILLSNGPGDPLSCRQTVDILKKALNKKKPIFGICLGAQIMALAAQAKTYKLPYGHRGQNQPCECIESGRFFLTSQNHGFAIEENSLPKNWKVTFRNVNDGSIEGIRHQELPFFAVQFHPEASPGPTDMMGLFETFYNML</sequence>
<dbReference type="InterPro" id="IPR035686">
    <property type="entry name" value="CPSase_GATase1"/>
</dbReference>
<accession>A0ABX8Z0Y0</accession>
<keyword evidence="8" id="KW-0055">Arginine biosynthesis</keyword>
<feature type="binding site" evidence="8">
    <location>
        <position position="52"/>
    </location>
    <ligand>
        <name>L-glutamine</name>
        <dbReference type="ChEBI" id="CHEBI:58359"/>
    </ligand>
</feature>
<dbReference type="PANTHER" id="PTHR43418">
    <property type="entry name" value="MULTIFUNCTIONAL TRYPTOPHAN BIOSYNTHESIS PROTEIN-RELATED"/>
    <property type="match status" value="1"/>
</dbReference>
<keyword evidence="11" id="KW-1185">Reference proteome</keyword>
<dbReference type="PROSITE" id="PS51273">
    <property type="entry name" value="GATASE_TYPE_1"/>
    <property type="match status" value="1"/>
</dbReference>
<dbReference type="PRINTS" id="PR00096">
    <property type="entry name" value="GATASE"/>
</dbReference>
<feature type="binding site" evidence="8">
    <location>
        <position position="221"/>
    </location>
    <ligand>
        <name>L-glutamine</name>
        <dbReference type="ChEBI" id="CHEBI:58359"/>
    </ligand>
</feature>
<dbReference type="NCBIfam" id="TIGR01368">
    <property type="entry name" value="CPSaseIIsmall"/>
    <property type="match status" value="1"/>
</dbReference>
<dbReference type="SUPFAM" id="SSF52317">
    <property type="entry name" value="Class I glutamine amidotransferase-like"/>
    <property type="match status" value="1"/>
</dbReference>
<dbReference type="InterPro" id="IPR050472">
    <property type="entry name" value="Anth_synth/Amidotransfase"/>
</dbReference>
<evidence type="ECO:0000256" key="3">
    <source>
        <dbReference type="ARBA" id="ARBA00022598"/>
    </source>
</evidence>
<keyword evidence="4 8" id="KW-0547">Nucleotide-binding</keyword>
<feature type="binding site" evidence="8">
    <location>
        <position position="292"/>
    </location>
    <ligand>
        <name>L-glutamine</name>
        <dbReference type="ChEBI" id="CHEBI:58359"/>
    </ligand>
</feature>
<evidence type="ECO:0000313" key="11">
    <source>
        <dbReference type="Proteomes" id="UP000822862"/>
    </source>
</evidence>
<proteinExistence type="inferred from homology"/>
<dbReference type="PRINTS" id="PR00097">
    <property type="entry name" value="ANTSNTHASEII"/>
</dbReference>
<keyword evidence="5 8" id="KW-0067">ATP-binding</keyword>
<keyword evidence="3 8" id="KW-0436">Ligase</keyword>
<evidence type="ECO:0000256" key="1">
    <source>
        <dbReference type="ARBA" id="ARBA00005077"/>
    </source>
</evidence>
<evidence type="ECO:0000259" key="9">
    <source>
        <dbReference type="SMART" id="SM01097"/>
    </source>
</evidence>
<dbReference type="Proteomes" id="UP000822862">
    <property type="component" value="Chromosome"/>
</dbReference>
<dbReference type="CDD" id="cd01744">
    <property type="entry name" value="GATase1_CPSase"/>
    <property type="match status" value="1"/>
</dbReference>
<reference evidence="10 11" key="2">
    <citation type="submission" date="2021-05" db="EMBL/GenBank/DDBJ databases">
        <title>Ecology and evolution of chlamydial symbionts of arthropods.</title>
        <authorList>
            <person name="Halter T."/>
            <person name="Sixt B.S."/>
            <person name="Toenshoff E.R."/>
            <person name="Koestlbacher S."/>
            <person name="Schulz F."/>
            <person name="Kostanjsek R."/>
            <person name="Collingro A."/>
            <person name="Hendrickx F."/>
            <person name="Horn M."/>
        </authorList>
    </citation>
    <scope>NUCLEOTIDE SEQUENCE [LARGE SCALE GENOMIC DNA]</scope>
    <source>
        <strain evidence="10 11">15C</strain>
    </source>
</reference>
<dbReference type="Pfam" id="PF00988">
    <property type="entry name" value="CPSase_sm_chain"/>
    <property type="match status" value="1"/>
</dbReference>